<evidence type="ECO:0000256" key="2">
    <source>
        <dbReference type="SAM" id="Phobius"/>
    </source>
</evidence>
<name>A0A1M6KFS5_9FIRM</name>
<dbReference type="Proteomes" id="UP000184529">
    <property type="component" value="Unassembled WGS sequence"/>
</dbReference>
<keyword evidence="2" id="KW-0812">Transmembrane</keyword>
<organism evidence="3 4">
    <name type="scientific">Desulfofundulus thermosubterraneus DSM 16057</name>
    <dbReference type="NCBI Taxonomy" id="1121432"/>
    <lineage>
        <taxon>Bacteria</taxon>
        <taxon>Bacillati</taxon>
        <taxon>Bacillota</taxon>
        <taxon>Clostridia</taxon>
        <taxon>Eubacteriales</taxon>
        <taxon>Peptococcaceae</taxon>
        <taxon>Desulfofundulus</taxon>
    </lineage>
</organism>
<keyword evidence="2" id="KW-1133">Transmembrane helix</keyword>
<keyword evidence="2" id="KW-0472">Membrane</keyword>
<evidence type="ECO:0000313" key="4">
    <source>
        <dbReference type="Proteomes" id="UP000184529"/>
    </source>
</evidence>
<keyword evidence="4" id="KW-1185">Reference proteome</keyword>
<gene>
    <name evidence="3" type="ORF">SAMN02745219_02867</name>
</gene>
<accession>A0A1M6KFS5</accession>
<dbReference type="AlphaFoldDB" id="A0A1M6KFS5"/>
<feature type="transmembrane region" description="Helical" evidence="2">
    <location>
        <begin position="133"/>
        <end position="155"/>
    </location>
</feature>
<dbReference type="EMBL" id="FQZM01000042">
    <property type="protein sequence ID" value="SHJ57707.1"/>
    <property type="molecule type" value="Genomic_DNA"/>
</dbReference>
<protein>
    <submittedName>
        <fullName evidence="3">Uncharacterized protein</fullName>
    </submittedName>
</protein>
<evidence type="ECO:0000313" key="3">
    <source>
        <dbReference type="EMBL" id="SHJ57707.1"/>
    </source>
</evidence>
<proteinExistence type="predicted"/>
<feature type="coiled-coil region" evidence="1">
    <location>
        <begin position="161"/>
        <end position="191"/>
    </location>
</feature>
<sequence>MDWPVKWKLSYVTETVALTRIKESPRPKNKKEATLRWLLLIMVGQKEVGVKLAGLFFRLCFLSGRSFRRCLRMLRRLLLVLVIFFSPIIVFLTLMINREIIHYLARAYWLTVVFPGVAAIIRRDASSNWFTTGFNQAVLGGLLTLYGVIVTVWYYHATRQQEVAEKRLFIIEELLEELKRNRRVVDEISRDPSCSLPGGKITFSVGAWERLGADVALLPRRLHMRLSVLYACLGECTSWSDFQNRRATLERIPEVMAELNRLRSRLSKQELDF</sequence>
<keyword evidence="1" id="KW-0175">Coiled coil</keyword>
<feature type="transmembrane region" description="Helical" evidence="2">
    <location>
        <begin position="77"/>
        <end position="97"/>
    </location>
</feature>
<reference evidence="4" key="1">
    <citation type="submission" date="2016-11" db="EMBL/GenBank/DDBJ databases">
        <authorList>
            <person name="Varghese N."/>
            <person name="Submissions S."/>
        </authorList>
    </citation>
    <scope>NUCLEOTIDE SEQUENCE [LARGE SCALE GENOMIC DNA]</scope>
    <source>
        <strain evidence="4">DSM 16057</strain>
    </source>
</reference>
<dbReference type="STRING" id="1121432.SAMN02745219_02867"/>
<evidence type="ECO:0000256" key="1">
    <source>
        <dbReference type="SAM" id="Coils"/>
    </source>
</evidence>
<feature type="transmembrane region" description="Helical" evidence="2">
    <location>
        <begin position="103"/>
        <end position="121"/>
    </location>
</feature>